<dbReference type="Gene3D" id="3.40.50.2000">
    <property type="entry name" value="Glycogen Phosphorylase B"/>
    <property type="match status" value="2"/>
</dbReference>
<protein>
    <submittedName>
        <fullName evidence="2">Glycosyltransferase</fullName>
    </submittedName>
</protein>
<comment type="caution">
    <text evidence="2">The sequence shown here is derived from an EMBL/GenBank/DDBJ whole genome shotgun (WGS) entry which is preliminary data.</text>
</comment>
<dbReference type="Gene3D" id="3.90.550.10">
    <property type="entry name" value="Spore Coat Polysaccharide Biosynthesis Protein SpsA, Chain A"/>
    <property type="match status" value="1"/>
</dbReference>
<keyword evidence="2" id="KW-0808">Transferase</keyword>
<evidence type="ECO:0000313" key="3">
    <source>
        <dbReference type="Proteomes" id="UP000326554"/>
    </source>
</evidence>
<gene>
    <name evidence="2" type="ORF">F3S47_18650</name>
</gene>
<dbReference type="InterPro" id="IPR001173">
    <property type="entry name" value="Glyco_trans_2-like"/>
</dbReference>
<dbReference type="SUPFAM" id="SSF53756">
    <property type="entry name" value="UDP-Glycosyltransferase/glycogen phosphorylase"/>
    <property type="match status" value="1"/>
</dbReference>
<proteinExistence type="predicted"/>
<dbReference type="RefSeq" id="WP_150446831.1">
    <property type="nucleotide sequence ID" value="NZ_VYQE01000008.1"/>
</dbReference>
<dbReference type="CDD" id="cd00761">
    <property type="entry name" value="Glyco_tranf_GTA_type"/>
    <property type="match status" value="1"/>
</dbReference>
<accession>A0A5J5GAU3</accession>
<keyword evidence="3" id="KW-1185">Reference proteome</keyword>
<dbReference type="Pfam" id="PF13692">
    <property type="entry name" value="Glyco_trans_1_4"/>
    <property type="match status" value="1"/>
</dbReference>
<dbReference type="PANTHER" id="PTHR22916">
    <property type="entry name" value="GLYCOSYLTRANSFERASE"/>
    <property type="match status" value="1"/>
</dbReference>
<dbReference type="PANTHER" id="PTHR22916:SF3">
    <property type="entry name" value="UDP-GLCNAC:BETAGAL BETA-1,3-N-ACETYLGLUCOSAMINYLTRANSFERASE-LIKE PROTEIN 1"/>
    <property type="match status" value="1"/>
</dbReference>
<dbReference type="InterPro" id="IPR029044">
    <property type="entry name" value="Nucleotide-diphossugar_trans"/>
</dbReference>
<dbReference type="Pfam" id="PF00535">
    <property type="entry name" value="Glycos_transf_2"/>
    <property type="match status" value="1"/>
</dbReference>
<feature type="domain" description="Glycosyltransferase 2-like" evidence="1">
    <location>
        <begin position="438"/>
        <end position="600"/>
    </location>
</feature>
<dbReference type="AlphaFoldDB" id="A0A5J5GAU3"/>
<name>A0A5J5GAU3_9RHOB</name>
<dbReference type="Proteomes" id="UP000326554">
    <property type="component" value="Unassembled WGS sequence"/>
</dbReference>
<evidence type="ECO:0000259" key="1">
    <source>
        <dbReference type="Pfam" id="PF00535"/>
    </source>
</evidence>
<dbReference type="EMBL" id="VYQE01000008">
    <property type="protein sequence ID" value="KAA9005050.1"/>
    <property type="molecule type" value="Genomic_DNA"/>
</dbReference>
<dbReference type="SUPFAM" id="SSF53448">
    <property type="entry name" value="Nucleotide-diphospho-sugar transferases"/>
    <property type="match status" value="1"/>
</dbReference>
<evidence type="ECO:0000313" key="2">
    <source>
        <dbReference type="EMBL" id="KAA9005050.1"/>
    </source>
</evidence>
<sequence>MDDAKAVPARKGASALRVMVCIRNLQSGAGGMERTAANLASYLASKGHILSIAYRENQKGSSLYHLADEIQHLPFDGKADSLVEVARRFSPDVIVYFYATSVEAPHIVALCQTNVPLVLHEGSNPGRVIGNNWAAPKGITEAQAELERSAMMASCTRLRFTLPQYRKSVPSTLQADSVAFPNAFPPADPVDISLRSQATRKIFLNIGGLKKVKNLIAAVRAFSLIADDLPDWDFHIFSAAPRANTIRPELEEFIDRKNLAGRVKIHDPTPLIGREYGRSHVHVISSKEEGLPNCVAEASRHGLPSIGFACCAGTNAMIIDDHNGLLVDCGTDEIQALAEAMRRAATDDTARNRWGATALQESAIYDPDRIFSQWEALIREAADDRVTPKERLLRRFGENGKWRQLRAVQRASLGASPWPVARTASATRPSGEAPPKVSIIVPLINKEASIAETLESIAACSYPKSSKEVVVVDDCLTDGSATIAGTICARNSWKLIRHDRNSGLSAARNTGLDAASGEFVHFWGAGDLYARDGLDTVICAMREDGADIGTGIAASSGQVLAQYTSSARDISAINFAGMPESLSTASTRSNIYRRKFLNEYGLRFEPDLYLQDSAFDLCAFPLAERIAMTSAVLGEYRRLENCESRQFDEEQFSSALRIEQLTYEHYTSYGIHGLDLRRQQHILEIVLPQFVSRSQRNYAKIDEKTDLSDLKFEFLAELQKRLPRLSQGLVSMTKSSMRLRLAYFAIREGYLAWLPSILAGKLPSSLRSDILAETPEEKNVVDSLIIGLSGEE</sequence>
<reference evidence="2 3" key="1">
    <citation type="submission" date="2019-09" db="EMBL/GenBank/DDBJ databases">
        <authorList>
            <person name="Park J.-S."/>
            <person name="Choi H.-J."/>
        </authorList>
    </citation>
    <scope>NUCLEOTIDE SEQUENCE [LARGE SCALE GENOMIC DNA]</scope>
    <source>
        <strain evidence="2 3">176SS1-4</strain>
    </source>
</reference>
<dbReference type="GO" id="GO:0016758">
    <property type="term" value="F:hexosyltransferase activity"/>
    <property type="evidence" value="ECO:0007669"/>
    <property type="project" value="UniProtKB-ARBA"/>
</dbReference>
<organism evidence="2 3">
    <name type="scientific">Histidinibacterium aquaticum</name>
    <dbReference type="NCBI Taxonomy" id="2613962"/>
    <lineage>
        <taxon>Bacteria</taxon>
        <taxon>Pseudomonadati</taxon>
        <taxon>Pseudomonadota</taxon>
        <taxon>Alphaproteobacteria</taxon>
        <taxon>Rhodobacterales</taxon>
        <taxon>Paracoccaceae</taxon>
        <taxon>Histidinibacterium</taxon>
    </lineage>
</organism>